<dbReference type="RefSeq" id="WP_146088560.1">
    <property type="nucleotide sequence ID" value="NZ_PTJA01000004.1"/>
</dbReference>
<sequence length="116" mass="13300">MEINIPIKMIGDLTQEDLNKKCKEKVDQPLDAYLVGTDGYPNCINVTFNDNYTDFEITTKSTELDLAESLSIKGYYRTGEDYNYYNDTPFNNVHVKFINADTGEMISDTNSKDMKE</sequence>
<name>A0A2S6HU27_9FIRM</name>
<dbReference type="OrthoDB" id="1849839at2"/>
<evidence type="ECO:0000313" key="2">
    <source>
        <dbReference type="Proteomes" id="UP000237749"/>
    </source>
</evidence>
<protein>
    <submittedName>
        <fullName evidence="1">Uncharacterized protein</fullName>
    </submittedName>
</protein>
<keyword evidence="2" id="KW-1185">Reference proteome</keyword>
<evidence type="ECO:0000313" key="1">
    <source>
        <dbReference type="EMBL" id="PPK81252.1"/>
    </source>
</evidence>
<dbReference type="AlphaFoldDB" id="A0A2S6HU27"/>
<reference evidence="1 2" key="1">
    <citation type="submission" date="2018-02" db="EMBL/GenBank/DDBJ databases">
        <title>Genomic Encyclopedia of Archaeal and Bacterial Type Strains, Phase II (KMG-II): from individual species to whole genera.</title>
        <authorList>
            <person name="Goeker M."/>
        </authorList>
    </citation>
    <scope>NUCLEOTIDE SEQUENCE [LARGE SCALE GENOMIC DNA]</scope>
    <source>
        <strain evidence="1 2">DSM 3808</strain>
    </source>
</reference>
<accession>A0A2S6HU27</accession>
<dbReference type="EMBL" id="PTJA01000004">
    <property type="protein sequence ID" value="PPK81252.1"/>
    <property type="molecule type" value="Genomic_DNA"/>
</dbReference>
<proteinExistence type="predicted"/>
<organism evidence="1 2">
    <name type="scientific">Lacrimispora xylanisolvens</name>
    <dbReference type="NCBI Taxonomy" id="384636"/>
    <lineage>
        <taxon>Bacteria</taxon>
        <taxon>Bacillati</taxon>
        <taxon>Bacillota</taxon>
        <taxon>Clostridia</taxon>
        <taxon>Lachnospirales</taxon>
        <taxon>Lachnospiraceae</taxon>
        <taxon>Lacrimispora</taxon>
    </lineage>
</organism>
<gene>
    <name evidence="1" type="ORF">BXY41_10451</name>
</gene>
<comment type="caution">
    <text evidence="1">The sequence shown here is derived from an EMBL/GenBank/DDBJ whole genome shotgun (WGS) entry which is preliminary data.</text>
</comment>
<dbReference type="Proteomes" id="UP000237749">
    <property type="component" value="Unassembled WGS sequence"/>
</dbReference>